<gene>
    <name evidence="1" type="ORF">GCM10009863_43560</name>
</gene>
<dbReference type="SUPFAM" id="SSF159238">
    <property type="entry name" value="SO1590-like"/>
    <property type="match status" value="1"/>
</dbReference>
<evidence type="ECO:0000313" key="2">
    <source>
        <dbReference type="Proteomes" id="UP001501447"/>
    </source>
</evidence>
<dbReference type="EMBL" id="BAAARJ010000014">
    <property type="protein sequence ID" value="GAA2624370.1"/>
    <property type="molecule type" value="Genomic_DNA"/>
</dbReference>
<proteinExistence type="predicted"/>
<dbReference type="InterPro" id="IPR023159">
    <property type="entry name" value="SO1590-like_sf"/>
</dbReference>
<dbReference type="Pfam" id="PF11528">
    <property type="entry name" value="DUF3224"/>
    <property type="match status" value="1"/>
</dbReference>
<dbReference type="Gene3D" id="2.40.350.10">
    <property type="entry name" value="SO1590-like"/>
    <property type="match status" value="1"/>
</dbReference>
<dbReference type="RefSeq" id="WP_344568010.1">
    <property type="nucleotide sequence ID" value="NZ_BAAARJ010000014.1"/>
</dbReference>
<protein>
    <submittedName>
        <fullName evidence="1">DUF3224 domain-containing protein</fullName>
    </submittedName>
</protein>
<comment type="caution">
    <text evidence="1">The sequence shown here is derived from an EMBL/GenBank/DDBJ whole genome shotgun (WGS) entry which is preliminary data.</text>
</comment>
<evidence type="ECO:0000313" key="1">
    <source>
        <dbReference type="EMBL" id="GAA2624370.1"/>
    </source>
</evidence>
<keyword evidence="2" id="KW-1185">Reference proteome</keyword>
<name>A0ABN3QEH8_9ACTN</name>
<reference evidence="1 2" key="1">
    <citation type="journal article" date="2019" name="Int. J. Syst. Evol. Microbiol.">
        <title>The Global Catalogue of Microorganisms (GCM) 10K type strain sequencing project: providing services to taxonomists for standard genome sequencing and annotation.</title>
        <authorList>
            <consortium name="The Broad Institute Genomics Platform"/>
            <consortium name="The Broad Institute Genome Sequencing Center for Infectious Disease"/>
            <person name="Wu L."/>
            <person name="Ma J."/>
        </authorList>
    </citation>
    <scope>NUCLEOTIDE SEQUENCE [LARGE SCALE GENOMIC DNA]</scope>
    <source>
        <strain evidence="1 2">JCM 16373</strain>
    </source>
</reference>
<organism evidence="1 2">
    <name type="scientific">Streptomyces axinellae</name>
    <dbReference type="NCBI Taxonomy" id="552788"/>
    <lineage>
        <taxon>Bacteria</taxon>
        <taxon>Bacillati</taxon>
        <taxon>Actinomycetota</taxon>
        <taxon>Actinomycetes</taxon>
        <taxon>Kitasatosporales</taxon>
        <taxon>Streptomycetaceae</taxon>
        <taxon>Streptomyces</taxon>
    </lineage>
</organism>
<sequence length="138" mass="14447">MAQKTVTTAAFTFASWDEKDVTEAAPHSPRLAHAAVVNTFTGGIQARDTACQYVLVYAGETQGAFTGMELLTGSVEGREGSFVLRHEGSFDDAGTIRCTFDVVPGSATGDLAGLSGTGSYETRPGDQAVPVTFTYELG</sequence>
<dbReference type="Proteomes" id="UP001501447">
    <property type="component" value="Unassembled WGS sequence"/>
</dbReference>
<dbReference type="InterPro" id="IPR021607">
    <property type="entry name" value="DUF3224"/>
</dbReference>
<accession>A0ABN3QEH8</accession>